<keyword evidence="3" id="KW-0833">Ubl conjugation pathway</keyword>
<dbReference type="Pfam" id="PF17979">
    <property type="entry name" value="zf-CRD"/>
    <property type="match status" value="1"/>
</dbReference>
<evidence type="ECO:0000259" key="6">
    <source>
        <dbReference type="Pfam" id="PF17979"/>
    </source>
</evidence>
<keyword evidence="4" id="KW-0539">Nucleus</keyword>
<accession>A0A843WTS7</accession>
<comment type="caution">
    <text evidence="7">The sequence shown here is derived from an EMBL/GenBank/DDBJ whole genome shotgun (WGS) entry which is preliminary data.</text>
</comment>
<keyword evidence="5" id="KW-0131">Cell cycle</keyword>
<dbReference type="PANTHER" id="PTHR16079">
    <property type="entry name" value="UBIQUITIN LIGASE PROTEIN CHFR"/>
    <property type="match status" value="1"/>
</dbReference>
<dbReference type="InterPro" id="IPR052256">
    <property type="entry name" value="E3_ubiquitin-ligase_CHFR"/>
</dbReference>
<name>A0A843WTS7_COLES</name>
<evidence type="ECO:0000256" key="1">
    <source>
        <dbReference type="ARBA" id="ARBA00004123"/>
    </source>
</evidence>
<keyword evidence="8" id="KW-1185">Reference proteome</keyword>
<dbReference type="AlphaFoldDB" id="A0A843WTS7"/>
<dbReference type="EMBL" id="NMUH01004506">
    <property type="protein sequence ID" value="MQM09898.1"/>
    <property type="molecule type" value="Genomic_DNA"/>
</dbReference>
<keyword evidence="2" id="KW-0808">Transferase</keyword>
<dbReference type="OrthoDB" id="1305878at2759"/>
<sequence>MSIGLGCDNAFCGAYWQAQGLEIGGIYPICRPETFRPVSDWSISGIPDSAHENNRHEQEITGRCIQHMGKTFQAVISEWIVKFDSREIVFDTVV</sequence>
<evidence type="ECO:0000256" key="4">
    <source>
        <dbReference type="ARBA" id="ARBA00023242"/>
    </source>
</evidence>
<dbReference type="GO" id="GO:0005634">
    <property type="term" value="C:nucleus"/>
    <property type="evidence" value="ECO:0007669"/>
    <property type="project" value="UniProtKB-SubCell"/>
</dbReference>
<dbReference type="InterPro" id="IPR040909">
    <property type="entry name" value="CHFR_Znf-CRD"/>
</dbReference>
<evidence type="ECO:0000313" key="7">
    <source>
        <dbReference type="EMBL" id="MQM09898.1"/>
    </source>
</evidence>
<organism evidence="7 8">
    <name type="scientific">Colocasia esculenta</name>
    <name type="common">Wild taro</name>
    <name type="synonym">Arum esculentum</name>
    <dbReference type="NCBI Taxonomy" id="4460"/>
    <lineage>
        <taxon>Eukaryota</taxon>
        <taxon>Viridiplantae</taxon>
        <taxon>Streptophyta</taxon>
        <taxon>Embryophyta</taxon>
        <taxon>Tracheophyta</taxon>
        <taxon>Spermatophyta</taxon>
        <taxon>Magnoliopsida</taxon>
        <taxon>Liliopsida</taxon>
        <taxon>Araceae</taxon>
        <taxon>Aroideae</taxon>
        <taxon>Colocasieae</taxon>
        <taxon>Colocasia</taxon>
    </lineage>
</organism>
<proteinExistence type="predicted"/>
<gene>
    <name evidence="7" type="ORF">Taro_042781</name>
</gene>
<reference evidence="7" key="1">
    <citation type="submission" date="2017-07" db="EMBL/GenBank/DDBJ databases">
        <title>Taro Niue Genome Assembly and Annotation.</title>
        <authorList>
            <person name="Atibalentja N."/>
            <person name="Keating K."/>
            <person name="Fields C.J."/>
        </authorList>
    </citation>
    <scope>NUCLEOTIDE SEQUENCE</scope>
    <source>
        <strain evidence="7">Niue_2</strain>
        <tissue evidence="7">Leaf</tissue>
    </source>
</reference>
<evidence type="ECO:0000256" key="5">
    <source>
        <dbReference type="ARBA" id="ARBA00023306"/>
    </source>
</evidence>
<dbReference type="GO" id="GO:0006511">
    <property type="term" value="P:ubiquitin-dependent protein catabolic process"/>
    <property type="evidence" value="ECO:0007669"/>
    <property type="project" value="TreeGrafter"/>
</dbReference>
<dbReference type="PANTHER" id="PTHR16079:SF4">
    <property type="entry name" value="E3 UBIQUITIN-PROTEIN LIGASE CHFR"/>
    <property type="match status" value="1"/>
</dbReference>
<evidence type="ECO:0000313" key="8">
    <source>
        <dbReference type="Proteomes" id="UP000652761"/>
    </source>
</evidence>
<evidence type="ECO:0000256" key="2">
    <source>
        <dbReference type="ARBA" id="ARBA00022679"/>
    </source>
</evidence>
<dbReference type="Proteomes" id="UP000652761">
    <property type="component" value="Unassembled WGS sequence"/>
</dbReference>
<comment type="subcellular location">
    <subcellularLocation>
        <location evidence="1">Nucleus</location>
    </subcellularLocation>
</comment>
<dbReference type="GO" id="GO:0004842">
    <property type="term" value="F:ubiquitin-protein transferase activity"/>
    <property type="evidence" value="ECO:0007669"/>
    <property type="project" value="TreeGrafter"/>
</dbReference>
<protein>
    <recommendedName>
        <fullName evidence="6">E3 ubiquitin-protein ligase CHFR cysteine rich domain-containing protein</fullName>
    </recommendedName>
</protein>
<feature type="domain" description="E3 ubiquitin-protein ligase CHFR cysteine rich" evidence="6">
    <location>
        <begin position="6"/>
        <end position="88"/>
    </location>
</feature>
<dbReference type="GO" id="GO:0016567">
    <property type="term" value="P:protein ubiquitination"/>
    <property type="evidence" value="ECO:0007669"/>
    <property type="project" value="TreeGrafter"/>
</dbReference>
<evidence type="ECO:0000256" key="3">
    <source>
        <dbReference type="ARBA" id="ARBA00022786"/>
    </source>
</evidence>